<dbReference type="RefSeq" id="WP_219964764.1">
    <property type="nucleotide sequence ID" value="NZ_JAGFNZ010000002.1"/>
</dbReference>
<dbReference type="InterPro" id="IPR025237">
    <property type="entry name" value="DUF4183"/>
</dbReference>
<keyword evidence="3" id="KW-1185">Reference proteome</keyword>
<feature type="domain" description="DUF4183" evidence="1">
    <location>
        <begin position="377"/>
        <end position="441"/>
    </location>
</feature>
<reference evidence="2 3" key="1">
    <citation type="submission" date="2021-03" db="EMBL/GenBank/DDBJ databases">
        <title>Caproiciproducens sp. nov. isolated from feces of cow.</title>
        <authorList>
            <person name="Choi J.-Y."/>
        </authorList>
    </citation>
    <scope>NUCLEOTIDE SEQUENCE [LARGE SCALE GENOMIC DNA]</scope>
    <source>
        <strain evidence="2 3">AGMB10547</strain>
    </source>
</reference>
<gene>
    <name evidence="2" type="ORF">J5W02_05975</name>
</gene>
<protein>
    <submittedName>
        <fullName evidence="2">DUF4183 domain-containing protein</fullName>
    </submittedName>
</protein>
<name>A0ABS7DMR3_9FIRM</name>
<evidence type="ECO:0000313" key="2">
    <source>
        <dbReference type="EMBL" id="MBW7572357.1"/>
    </source>
</evidence>
<accession>A0ABS7DMR3</accession>
<evidence type="ECO:0000313" key="3">
    <source>
        <dbReference type="Proteomes" id="UP000719942"/>
    </source>
</evidence>
<evidence type="ECO:0000259" key="1">
    <source>
        <dbReference type="Pfam" id="PF13799"/>
    </source>
</evidence>
<dbReference type="Proteomes" id="UP000719942">
    <property type="component" value="Unassembled WGS sequence"/>
</dbReference>
<feature type="domain" description="DUF4183" evidence="1">
    <location>
        <begin position="280"/>
        <end position="351"/>
    </location>
</feature>
<organism evidence="2 3">
    <name type="scientific">Caproiciproducens faecalis</name>
    <dbReference type="NCBI Taxonomy" id="2820301"/>
    <lineage>
        <taxon>Bacteria</taxon>
        <taxon>Bacillati</taxon>
        <taxon>Bacillota</taxon>
        <taxon>Clostridia</taxon>
        <taxon>Eubacteriales</taxon>
        <taxon>Acutalibacteraceae</taxon>
        <taxon>Caproiciproducens</taxon>
    </lineage>
</organism>
<sequence>MIKSKFPLITCRLSDRNGNALNPCVPGAIRYTELSSPKDRPQEQVRLLSGKTVLQSIATVLIEGFVTFSTDENRMSSPIPFSIVQYISLCAPQETVLFFATDSFQCCAIPLLREPDAITDRVKIFIHIETTAESRAKVTLRVPEVDSSLAVKGTVCLHTDKIYGSAVFKSETEICYQSMVLKAEVYQYNALSADGQKTYTNQDELTQYGDRGILSPDEVSYCNLFVNGVLQPKTNYHITKGLLNLTTEDAPGTGQAVMILFVTLKNQQDEKMKVTDNRYNAVSDGTKKIFTDADELKAYGGNGIPDPNEVSYFNLYINGVLQPTGNYLVRKGVLELTTEDIPSKGELIILESLVIRDPRGQLFRMDTYQFNALSEGRKIFTDRDQILMYGDKGIPDPKLSVYQNLFVNGVLQPGVNYLVYEGFLLLKTQDAPIRDAPISLQYVSQSSANSTREYGMSSSAYRRWIQRYEQVPETELTLPQGDD</sequence>
<comment type="caution">
    <text evidence="2">The sequence shown here is derived from an EMBL/GenBank/DDBJ whole genome shotgun (WGS) entry which is preliminary data.</text>
</comment>
<dbReference type="Pfam" id="PF13799">
    <property type="entry name" value="DUF4183"/>
    <property type="match status" value="3"/>
</dbReference>
<dbReference type="EMBL" id="JAGFNZ010000002">
    <property type="protein sequence ID" value="MBW7572357.1"/>
    <property type="molecule type" value="Genomic_DNA"/>
</dbReference>
<feature type="domain" description="DUF4183" evidence="1">
    <location>
        <begin position="190"/>
        <end position="259"/>
    </location>
</feature>
<proteinExistence type="predicted"/>